<comment type="caution">
    <text evidence="2">The sequence shown here is derived from an EMBL/GenBank/DDBJ whole genome shotgun (WGS) entry which is preliminary data.</text>
</comment>
<feature type="domain" description="Heterokaryon incompatibility" evidence="1">
    <location>
        <begin position="1"/>
        <end position="106"/>
    </location>
</feature>
<dbReference type="AlphaFoldDB" id="A0A9P8VWL7"/>
<protein>
    <submittedName>
        <fullName evidence="2">Heterokaryon incompatibility protein-domain-containing protein</fullName>
    </submittedName>
</protein>
<name>A0A9P8VWL7_9HYPO</name>
<dbReference type="PANTHER" id="PTHR33112:SF10">
    <property type="entry name" value="TOL"/>
    <property type="match status" value="1"/>
</dbReference>
<gene>
    <name evidence="2" type="ORF">B0T10DRAFT_581134</name>
</gene>
<dbReference type="OrthoDB" id="5362512at2759"/>
<dbReference type="Pfam" id="PF06985">
    <property type="entry name" value="HET"/>
    <property type="match status" value="1"/>
</dbReference>
<dbReference type="InterPro" id="IPR010730">
    <property type="entry name" value="HET"/>
</dbReference>
<reference evidence="2 3" key="1">
    <citation type="journal article" date="2021" name="Nat. Commun.">
        <title>Genetic determinants of endophytism in the Arabidopsis root mycobiome.</title>
        <authorList>
            <person name="Mesny F."/>
            <person name="Miyauchi S."/>
            <person name="Thiergart T."/>
            <person name="Pickel B."/>
            <person name="Atanasova L."/>
            <person name="Karlsson M."/>
            <person name="Huettel B."/>
            <person name="Barry K.W."/>
            <person name="Haridas S."/>
            <person name="Chen C."/>
            <person name="Bauer D."/>
            <person name="Andreopoulos W."/>
            <person name="Pangilinan J."/>
            <person name="LaButti K."/>
            <person name="Riley R."/>
            <person name="Lipzen A."/>
            <person name="Clum A."/>
            <person name="Drula E."/>
            <person name="Henrissat B."/>
            <person name="Kohler A."/>
            <person name="Grigoriev I.V."/>
            <person name="Martin F.M."/>
            <person name="Hacquard S."/>
        </authorList>
    </citation>
    <scope>NUCLEOTIDE SEQUENCE [LARGE SCALE GENOMIC DNA]</scope>
    <source>
        <strain evidence="2 3">MPI-CAGE-CH-0241</strain>
    </source>
</reference>
<keyword evidence="3" id="KW-1185">Reference proteome</keyword>
<proteinExistence type="predicted"/>
<evidence type="ECO:0000313" key="2">
    <source>
        <dbReference type="EMBL" id="KAH6880622.1"/>
    </source>
</evidence>
<organism evidence="2 3">
    <name type="scientific">Thelonectria olida</name>
    <dbReference type="NCBI Taxonomy" id="1576542"/>
    <lineage>
        <taxon>Eukaryota</taxon>
        <taxon>Fungi</taxon>
        <taxon>Dikarya</taxon>
        <taxon>Ascomycota</taxon>
        <taxon>Pezizomycotina</taxon>
        <taxon>Sordariomycetes</taxon>
        <taxon>Hypocreomycetidae</taxon>
        <taxon>Hypocreales</taxon>
        <taxon>Nectriaceae</taxon>
        <taxon>Thelonectria</taxon>
    </lineage>
</organism>
<dbReference type="EMBL" id="JAGPYM010000025">
    <property type="protein sequence ID" value="KAH6880622.1"/>
    <property type="molecule type" value="Genomic_DNA"/>
</dbReference>
<evidence type="ECO:0000259" key="1">
    <source>
        <dbReference type="Pfam" id="PF06985"/>
    </source>
</evidence>
<feature type="non-terminal residue" evidence="2">
    <location>
        <position position="1"/>
    </location>
</feature>
<sequence>YATLSHCWGKSHALRLTAETKTRLENGIAITSLGRTFHDAVVVARKMGIQVVWIDSLCVIQDSKEDWEIEASRMAHVYRGALLNIAATSAANTDAGFLPRKERRPLEPFVVTLEGTEFPEGRYTLSDS</sequence>
<evidence type="ECO:0000313" key="3">
    <source>
        <dbReference type="Proteomes" id="UP000777438"/>
    </source>
</evidence>
<dbReference type="PANTHER" id="PTHR33112">
    <property type="entry name" value="DOMAIN PROTEIN, PUTATIVE-RELATED"/>
    <property type="match status" value="1"/>
</dbReference>
<dbReference type="Proteomes" id="UP000777438">
    <property type="component" value="Unassembled WGS sequence"/>
</dbReference>
<accession>A0A9P8VWL7</accession>